<feature type="region of interest" description="Disordered" evidence="1">
    <location>
        <begin position="80"/>
        <end position="99"/>
    </location>
</feature>
<name>K0T309_THAOC</name>
<feature type="compositionally biased region" description="Polar residues" evidence="1">
    <location>
        <begin position="80"/>
        <end position="97"/>
    </location>
</feature>
<evidence type="ECO:0008006" key="4">
    <source>
        <dbReference type="Google" id="ProtNLM"/>
    </source>
</evidence>
<dbReference type="AlphaFoldDB" id="K0T309"/>
<evidence type="ECO:0000313" key="3">
    <source>
        <dbReference type="Proteomes" id="UP000266841"/>
    </source>
</evidence>
<keyword evidence="3" id="KW-1185">Reference proteome</keyword>
<dbReference type="InterPro" id="IPR015943">
    <property type="entry name" value="WD40/YVTN_repeat-like_dom_sf"/>
</dbReference>
<accession>K0T309</accession>
<dbReference type="OMA" id="STYITEW"/>
<protein>
    <recommendedName>
        <fullName evidence="4">Anaphase-promoting complex subunit 4 WD40 domain-containing protein</fullName>
    </recommendedName>
</protein>
<dbReference type="GO" id="GO:0003723">
    <property type="term" value="F:RNA binding"/>
    <property type="evidence" value="ECO:0007669"/>
    <property type="project" value="TreeGrafter"/>
</dbReference>
<dbReference type="PANTHER" id="PTHR44163">
    <property type="entry name" value="U3 SMALL NUCLEOLAR RNA-ASSOCIATED PROTEIN 4 HOMOLOG"/>
    <property type="match status" value="1"/>
</dbReference>
<dbReference type="PANTHER" id="PTHR44163:SF1">
    <property type="entry name" value="U3 SMALL NUCLEOLAR RNA-ASSOCIATED PROTEIN 4 HOMOLOG"/>
    <property type="match status" value="1"/>
</dbReference>
<dbReference type="EMBL" id="AGNL01012809">
    <property type="protein sequence ID" value="EJK67676.1"/>
    <property type="molecule type" value="Genomic_DNA"/>
</dbReference>
<dbReference type="GO" id="GO:0032040">
    <property type="term" value="C:small-subunit processome"/>
    <property type="evidence" value="ECO:0007669"/>
    <property type="project" value="TreeGrafter"/>
</dbReference>
<feature type="non-terminal residue" evidence="2">
    <location>
        <position position="1"/>
    </location>
</feature>
<dbReference type="GO" id="GO:0030686">
    <property type="term" value="C:90S preribosome"/>
    <property type="evidence" value="ECO:0007669"/>
    <property type="project" value="InterPro"/>
</dbReference>
<proteinExistence type="predicted"/>
<evidence type="ECO:0000313" key="2">
    <source>
        <dbReference type="EMBL" id="EJK67676.1"/>
    </source>
</evidence>
<evidence type="ECO:0000256" key="1">
    <source>
        <dbReference type="SAM" id="MobiDB-lite"/>
    </source>
</evidence>
<dbReference type="SUPFAM" id="SSF50998">
    <property type="entry name" value="Quinoprotein alcohol dehydrogenase-like"/>
    <property type="match status" value="1"/>
</dbReference>
<organism evidence="2 3">
    <name type="scientific">Thalassiosira oceanica</name>
    <name type="common">Marine diatom</name>
    <dbReference type="NCBI Taxonomy" id="159749"/>
    <lineage>
        <taxon>Eukaryota</taxon>
        <taxon>Sar</taxon>
        <taxon>Stramenopiles</taxon>
        <taxon>Ochrophyta</taxon>
        <taxon>Bacillariophyta</taxon>
        <taxon>Coscinodiscophyceae</taxon>
        <taxon>Thalassiosirophycidae</taxon>
        <taxon>Thalassiosirales</taxon>
        <taxon>Thalassiosiraceae</taxon>
        <taxon>Thalassiosira</taxon>
    </lineage>
</organism>
<dbReference type="SMART" id="SM00320">
    <property type="entry name" value="WD40"/>
    <property type="match status" value="6"/>
</dbReference>
<dbReference type="Gene3D" id="2.130.10.10">
    <property type="entry name" value="YVTN repeat-like/Quinoprotein amine dehydrogenase"/>
    <property type="match status" value="2"/>
</dbReference>
<dbReference type="eggNOG" id="KOG2048">
    <property type="taxonomic scope" value="Eukaryota"/>
</dbReference>
<dbReference type="OrthoDB" id="8883818at2759"/>
<dbReference type="Proteomes" id="UP000266841">
    <property type="component" value="Unassembled WGS sequence"/>
</dbReference>
<dbReference type="GO" id="GO:0000462">
    <property type="term" value="P:maturation of SSU-rRNA from tricistronic rRNA transcript (SSU-rRNA, 5.8S rRNA, LSU-rRNA)"/>
    <property type="evidence" value="ECO:0007669"/>
    <property type="project" value="InterPro"/>
</dbReference>
<reference evidence="2 3" key="1">
    <citation type="journal article" date="2012" name="Genome Biol.">
        <title>Genome and low-iron response of an oceanic diatom adapted to chronic iron limitation.</title>
        <authorList>
            <person name="Lommer M."/>
            <person name="Specht M."/>
            <person name="Roy A.S."/>
            <person name="Kraemer L."/>
            <person name="Andreson R."/>
            <person name="Gutowska M.A."/>
            <person name="Wolf J."/>
            <person name="Bergner S.V."/>
            <person name="Schilhabel M.B."/>
            <person name="Klostermeier U.C."/>
            <person name="Beiko R.G."/>
            <person name="Rosenstiel P."/>
            <person name="Hippler M."/>
            <person name="Laroche J."/>
        </authorList>
    </citation>
    <scope>NUCLEOTIDE SEQUENCE [LARGE SCALE GENOMIC DNA]</scope>
    <source>
        <strain evidence="2 3">CCMP1005</strain>
    </source>
</reference>
<comment type="caution">
    <text evidence="2">The sequence shown here is derived from an EMBL/GenBank/DDBJ whole genome shotgun (WGS) entry which is preliminary data.</text>
</comment>
<dbReference type="InterPro" id="IPR011047">
    <property type="entry name" value="Quinoprotein_ADH-like_sf"/>
</dbReference>
<dbReference type="InterPro" id="IPR001680">
    <property type="entry name" value="WD40_rpt"/>
</dbReference>
<sequence length="536" mass="59514">RGLRESTKVWALHALTDGTVVSGDSLGHIQFWDGASGTMIQTIDHNDRGADVCCLAISKDENIIFASGIDSSVRCIQRQPLSEGSDPSQQRRWSSSTSHRKHSHDCRALVICHKSMDTCPDRLELVVSGGVDSKLSTYSVHDFKSKRPKVWQNWSNQSPVSLSREKRLLSVMRLNQIDLYRLDSPGMEKTNSSSCSETRDDAKSFVKTISVKSPFNLNCSVISDDGKYLATSDAASLTLFKLKISQVDGTVDVHKIDLDSDCRRPCTALCFERNRLICATSRGPINVVKISEETASLDHTFKEHMSNLAASSHNYAVSTLDVSLDGKWLALGRHSSLKGAVHVFALSTSEQDYKHWWSVPELDSPATCVKFLGNGDVESSLAVSCSSNEFYIYNLERRSLSHWSNDMGIPLRNALPKELKSRSEPVSRIISDPNTPQGLLLGSYGYFCVVKLDQPNHLRAKRLPTRDDDFAISAAPKKKNSHSSSPSSNNFTICLRYNEVVFQDFVGKSEMVVVEEPWSSTLATLPDPLTRRVYGT</sequence>
<dbReference type="InterPro" id="IPR046351">
    <property type="entry name" value="UTP4"/>
</dbReference>
<dbReference type="GO" id="GO:0034455">
    <property type="term" value="C:t-UTP complex"/>
    <property type="evidence" value="ECO:0007669"/>
    <property type="project" value="TreeGrafter"/>
</dbReference>
<gene>
    <name evidence="2" type="ORF">THAOC_11262</name>
</gene>